<dbReference type="Pfam" id="PF01628">
    <property type="entry name" value="HrcA"/>
    <property type="match status" value="1"/>
</dbReference>
<dbReference type="Gene3D" id="3.30.450.40">
    <property type="match status" value="1"/>
</dbReference>
<keyword evidence="3 6" id="KW-0346">Stress response</keyword>
<dbReference type="InterPro" id="IPR036390">
    <property type="entry name" value="WH_DNA-bd_sf"/>
</dbReference>
<protein>
    <recommendedName>
        <fullName evidence="6">Heat-inducible transcription repressor HrcA</fullName>
    </recommendedName>
</protein>
<dbReference type="InterPro" id="IPR002571">
    <property type="entry name" value="HrcA"/>
</dbReference>
<dbReference type="PANTHER" id="PTHR34824">
    <property type="entry name" value="HEAT-INDUCIBLE TRANSCRIPTION REPRESSOR HRCA"/>
    <property type="match status" value="1"/>
</dbReference>
<evidence type="ECO:0000259" key="7">
    <source>
        <dbReference type="Pfam" id="PF01628"/>
    </source>
</evidence>
<dbReference type="HAMAP" id="MF_00081">
    <property type="entry name" value="HrcA"/>
    <property type="match status" value="1"/>
</dbReference>
<reference evidence="8 9" key="1">
    <citation type="submission" date="2013-10" db="EMBL/GenBank/DDBJ databases">
        <title>Complete genome sequence of Corynebacterium lactis DSM 45799(T), isolated from raw cow milk.</title>
        <authorList>
            <person name="Ruckert C."/>
            <person name="Albersmeier A."/>
            <person name="Lipski A."/>
            <person name="Kalinowski J."/>
        </authorList>
    </citation>
    <scope>NUCLEOTIDE SEQUENCE [LARGE SCALE GENOMIC DNA]</scope>
    <source>
        <strain evidence="8 9">RW2-5</strain>
    </source>
</reference>
<dbReference type="InterPro" id="IPR036388">
    <property type="entry name" value="WH-like_DNA-bd_sf"/>
</dbReference>
<dbReference type="Proteomes" id="UP000058446">
    <property type="component" value="Chromosome"/>
</dbReference>
<name>A0A0K2H1F8_9CORY</name>
<dbReference type="PATRIC" id="fig|1408189.4.peg.1710"/>
<dbReference type="PANTHER" id="PTHR34824:SF1">
    <property type="entry name" value="HEAT-INDUCIBLE TRANSCRIPTION REPRESSOR HRCA"/>
    <property type="match status" value="1"/>
</dbReference>
<evidence type="ECO:0000256" key="1">
    <source>
        <dbReference type="ARBA" id="ARBA00022491"/>
    </source>
</evidence>
<dbReference type="OrthoDB" id="9783139at2"/>
<accession>A0A0K2H1F8</accession>
<organism evidence="8 9">
    <name type="scientific">Corynebacterium lactis RW2-5</name>
    <dbReference type="NCBI Taxonomy" id="1408189"/>
    <lineage>
        <taxon>Bacteria</taxon>
        <taxon>Bacillati</taxon>
        <taxon>Actinomycetota</taxon>
        <taxon>Actinomycetes</taxon>
        <taxon>Mycobacteriales</taxon>
        <taxon>Corynebacteriaceae</taxon>
        <taxon>Corynebacterium</taxon>
    </lineage>
</organism>
<dbReference type="SUPFAM" id="SSF55781">
    <property type="entry name" value="GAF domain-like"/>
    <property type="match status" value="1"/>
</dbReference>
<keyword evidence="4 6" id="KW-0804">Transcription</keyword>
<keyword evidence="9" id="KW-1185">Reference proteome</keyword>
<dbReference type="NCBIfam" id="TIGR00331">
    <property type="entry name" value="hrcA"/>
    <property type="match status" value="1"/>
</dbReference>
<evidence type="ECO:0000256" key="5">
    <source>
        <dbReference type="ARBA" id="ARBA00055319"/>
    </source>
</evidence>
<sequence length="345" mass="37470">MSSQTDKRRQEVLRAIVTDYVSSQEPVGSKALVERHDLGVSSATIRNDMAVLEAEGYIEQEHASSGRIPTEKGYRRFVDNISQIKPLSRAEHRAILEFLEGGVDLEDVLRRSVQLLSQLTRQVAVVQVPTLQVSRVRHCEVVQLADVRLLLVVITDTGRVEQRNVELAAPLDPDAVPQLREHLNRAMGGQTLSDASIAIADLAVNAPRNLRDVIIRCSTVLVESLIERPNDRLILSGASNLTRGNIHGRLPSTLPVVLEALEEQVVVLKLLSAAQDLHRVQVSIGEENEDEELRGTSVVSTGYGAGGEILGGMGVVGPTYMDYPGTISSVAAVAQYVGRVLKGSS</sequence>
<evidence type="ECO:0000256" key="2">
    <source>
        <dbReference type="ARBA" id="ARBA00023015"/>
    </source>
</evidence>
<dbReference type="Gene3D" id="1.10.10.10">
    <property type="entry name" value="Winged helix-like DNA-binding domain superfamily/Winged helix DNA-binding domain"/>
    <property type="match status" value="1"/>
</dbReference>
<gene>
    <name evidence="6" type="primary">hrcA</name>
    <name evidence="8" type="ORF">CLAC_08550</name>
</gene>
<evidence type="ECO:0000313" key="8">
    <source>
        <dbReference type="EMBL" id="ALA67758.1"/>
    </source>
</evidence>
<dbReference type="KEGG" id="clw:CLAC_08550"/>
<dbReference type="InterPro" id="IPR021153">
    <property type="entry name" value="HrcA_C"/>
</dbReference>
<dbReference type="SUPFAM" id="SSF46785">
    <property type="entry name" value="Winged helix' DNA-binding domain"/>
    <property type="match status" value="1"/>
</dbReference>
<dbReference type="PIRSF" id="PIRSF005485">
    <property type="entry name" value="HrcA"/>
    <property type="match status" value="1"/>
</dbReference>
<dbReference type="InterPro" id="IPR029016">
    <property type="entry name" value="GAF-like_dom_sf"/>
</dbReference>
<evidence type="ECO:0000313" key="9">
    <source>
        <dbReference type="Proteomes" id="UP000058446"/>
    </source>
</evidence>
<dbReference type="FunFam" id="1.10.10.10:FF:000049">
    <property type="entry name" value="Heat-inducible transcription repressor HrcA"/>
    <property type="match status" value="1"/>
</dbReference>
<dbReference type="RefSeq" id="WP_053412527.1">
    <property type="nucleotide sequence ID" value="NZ_CP006841.1"/>
</dbReference>
<evidence type="ECO:0000256" key="4">
    <source>
        <dbReference type="ARBA" id="ARBA00023163"/>
    </source>
</evidence>
<dbReference type="STRING" id="1408189.CLAC_08550"/>
<keyword evidence="2 6" id="KW-0805">Transcription regulation</keyword>
<dbReference type="AlphaFoldDB" id="A0A0K2H1F8"/>
<dbReference type="InterPro" id="IPR023120">
    <property type="entry name" value="WHTH_transcript_rep_HrcA_IDD"/>
</dbReference>
<comment type="function">
    <text evidence="5 6">Negative regulator of class I heat shock genes (grpE-dnaK-dnaJ and groELS operons). Prevents heat-shock induction of these operons.</text>
</comment>
<feature type="domain" description="Heat-inducible transcription repressor HrcA C-terminal" evidence="7">
    <location>
        <begin position="106"/>
        <end position="327"/>
    </location>
</feature>
<dbReference type="Gene3D" id="3.30.390.60">
    <property type="entry name" value="Heat-inducible transcription repressor hrca homolog, domain 3"/>
    <property type="match status" value="1"/>
</dbReference>
<evidence type="ECO:0000256" key="6">
    <source>
        <dbReference type="HAMAP-Rule" id="MF_00081"/>
    </source>
</evidence>
<dbReference type="GO" id="GO:0003677">
    <property type="term" value="F:DNA binding"/>
    <property type="evidence" value="ECO:0007669"/>
    <property type="project" value="InterPro"/>
</dbReference>
<proteinExistence type="inferred from homology"/>
<dbReference type="EMBL" id="CP006841">
    <property type="protein sequence ID" value="ALA67758.1"/>
    <property type="molecule type" value="Genomic_DNA"/>
</dbReference>
<evidence type="ECO:0000256" key="3">
    <source>
        <dbReference type="ARBA" id="ARBA00023016"/>
    </source>
</evidence>
<keyword evidence="1 6" id="KW-0678">Repressor</keyword>
<comment type="similarity">
    <text evidence="6">Belongs to the HrcA family.</text>
</comment>
<dbReference type="GO" id="GO:0045892">
    <property type="term" value="P:negative regulation of DNA-templated transcription"/>
    <property type="evidence" value="ECO:0007669"/>
    <property type="project" value="UniProtKB-UniRule"/>
</dbReference>